<proteinExistence type="predicted"/>
<reference evidence="2" key="1">
    <citation type="submission" date="2022-07" db="EMBL/GenBank/DDBJ databases">
        <title>Genome Sequence of Xylaria arbuscula.</title>
        <authorList>
            <person name="Buettner E."/>
        </authorList>
    </citation>
    <scope>NUCLEOTIDE SEQUENCE</scope>
    <source>
        <strain evidence="2">VT107</strain>
    </source>
</reference>
<accession>A0A9W8NKJ6</accession>
<gene>
    <name evidence="2" type="ORF">NPX13_g2255</name>
</gene>
<evidence type="ECO:0000256" key="1">
    <source>
        <dbReference type="SAM" id="MobiDB-lite"/>
    </source>
</evidence>
<feature type="region of interest" description="Disordered" evidence="1">
    <location>
        <begin position="106"/>
        <end position="129"/>
    </location>
</feature>
<dbReference type="AlphaFoldDB" id="A0A9W8NKJ6"/>
<organism evidence="2 3">
    <name type="scientific">Xylaria arbuscula</name>
    <dbReference type="NCBI Taxonomy" id="114810"/>
    <lineage>
        <taxon>Eukaryota</taxon>
        <taxon>Fungi</taxon>
        <taxon>Dikarya</taxon>
        <taxon>Ascomycota</taxon>
        <taxon>Pezizomycotina</taxon>
        <taxon>Sordariomycetes</taxon>
        <taxon>Xylariomycetidae</taxon>
        <taxon>Xylariales</taxon>
        <taxon>Xylariaceae</taxon>
        <taxon>Xylaria</taxon>
    </lineage>
</organism>
<name>A0A9W8NKJ6_9PEZI</name>
<dbReference type="EMBL" id="JANPWZ010000232">
    <property type="protein sequence ID" value="KAJ3578314.1"/>
    <property type="molecule type" value="Genomic_DNA"/>
</dbReference>
<evidence type="ECO:0000313" key="3">
    <source>
        <dbReference type="Proteomes" id="UP001148614"/>
    </source>
</evidence>
<feature type="compositionally biased region" description="Polar residues" evidence="1">
    <location>
        <begin position="106"/>
        <end position="117"/>
    </location>
</feature>
<keyword evidence="3" id="KW-1185">Reference proteome</keyword>
<protein>
    <submittedName>
        <fullName evidence="2">Uncharacterized protein</fullName>
    </submittedName>
</protein>
<evidence type="ECO:0000313" key="2">
    <source>
        <dbReference type="EMBL" id="KAJ3578314.1"/>
    </source>
</evidence>
<sequence>MECDTQRQADLITLVVNEYRKLARGPYGAKDALRVAKQADDHSIDGILLKKGDAVWRAYYAAKKATKLKHGFSGQAELTQLFNELNTKSIETQRAFAEQLASAMGSDSQPSVESNAVSDVANGVKRRRTAEGCTTPTAPLNKIVTTHHIIPEHHTPERLPDNSASLKDVYVGAPLDPAKDLFYDQFWDAIERILSTENPDIWVADISMIFQKGFVREHFGCQMEIGITPEKVAEFALEYFGVKVEVKDGVRYVRYPGGAIIEPDTSIKLRVCARDLSRIFKGELYEAACTSPVYQSEEKKRLSHTNGVSMTISNQAKEGGKITVFMGEWRAVRIKQQFYG</sequence>
<comment type="caution">
    <text evidence="2">The sequence shown here is derived from an EMBL/GenBank/DDBJ whole genome shotgun (WGS) entry which is preliminary data.</text>
</comment>
<dbReference type="Proteomes" id="UP001148614">
    <property type="component" value="Unassembled WGS sequence"/>
</dbReference>